<feature type="compositionally biased region" description="Acidic residues" evidence="2">
    <location>
        <begin position="340"/>
        <end position="358"/>
    </location>
</feature>
<dbReference type="KEGG" id="dpa:109538937"/>
<feature type="compositionally biased region" description="Basic and acidic residues" evidence="2">
    <location>
        <begin position="876"/>
        <end position="893"/>
    </location>
</feature>
<evidence type="ECO:0000256" key="1">
    <source>
        <dbReference type="SAM" id="Coils"/>
    </source>
</evidence>
<dbReference type="InterPro" id="IPR032013">
    <property type="entry name" value="DUF4795"/>
</dbReference>
<reference evidence="5" key="1">
    <citation type="journal article" date="2013" name="Genome Biol.">
        <title>Draft genome of the mountain pine beetle, Dendroctonus ponderosae Hopkins, a major forest pest.</title>
        <authorList>
            <person name="Keeling C.I."/>
            <person name="Yuen M.M."/>
            <person name="Liao N.Y."/>
            <person name="Docking T.R."/>
            <person name="Chan S.K."/>
            <person name="Taylor G.A."/>
            <person name="Palmquist D.L."/>
            <person name="Jackman S.D."/>
            <person name="Nguyen A."/>
            <person name="Li M."/>
            <person name="Henderson H."/>
            <person name="Janes J.K."/>
            <person name="Zhao Y."/>
            <person name="Pandoh P."/>
            <person name="Moore R."/>
            <person name="Sperling F.A."/>
            <person name="Huber D.P."/>
            <person name="Birol I."/>
            <person name="Jones S.J."/>
            <person name="Bohlmann J."/>
        </authorList>
    </citation>
    <scope>NUCLEOTIDE SEQUENCE</scope>
</reference>
<keyword evidence="5" id="KW-1185">Reference proteome</keyword>
<feature type="region of interest" description="Disordered" evidence="2">
    <location>
        <begin position="303"/>
        <end position="362"/>
    </location>
</feature>
<feature type="compositionally biased region" description="Basic and acidic residues" evidence="2">
    <location>
        <begin position="99"/>
        <end position="112"/>
    </location>
</feature>
<dbReference type="Proteomes" id="UP000019118">
    <property type="component" value="Unassembled WGS sequence"/>
</dbReference>
<evidence type="ECO:0000259" key="3">
    <source>
        <dbReference type="Pfam" id="PF16043"/>
    </source>
</evidence>
<feature type="domain" description="DUF4795" evidence="3">
    <location>
        <begin position="480"/>
        <end position="682"/>
    </location>
</feature>
<feature type="region of interest" description="Disordered" evidence="2">
    <location>
        <begin position="78"/>
        <end position="112"/>
    </location>
</feature>
<feature type="compositionally biased region" description="Low complexity" evidence="2">
    <location>
        <begin position="800"/>
        <end position="814"/>
    </location>
</feature>
<evidence type="ECO:0000313" key="5">
    <source>
        <dbReference type="Proteomes" id="UP000019118"/>
    </source>
</evidence>
<dbReference type="PANTHER" id="PTHR47080:SF1">
    <property type="entry name" value="CHROMOSOME 16 OPEN READING FRAME 96"/>
    <property type="match status" value="1"/>
</dbReference>
<feature type="compositionally biased region" description="Basic and acidic residues" evidence="2">
    <location>
        <begin position="247"/>
        <end position="259"/>
    </location>
</feature>
<feature type="compositionally biased region" description="Basic residues" evidence="2">
    <location>
        <begin position="86"/>
        <end position="96"/>
    </location>
</feature>
<dbReference type="Pfam" id="PF16043">
    <property type="entry name" value="DUF4795"/>
    <property type="match status" value="1"/>
</dbReference>
<reference evidence="4" key="2">
    <citation type="submission" date="2024-08" db="UniProtKB">
        <authorList>
            <consortium name="EnsemblMetazoa"/>
        </authorList>
    </citation>
    <scope>IDENTIFICATION</scope>
</reference>
<feature type="coiled-coil region" evidence="1">
    <location>
        <begin position="276"/>
        <end position="303"/>
    </location>
</feature>
<feature type="region of interest" description="Disordered" evidence="2">
    <location>
        <begin position="792"/>
        <end position="893"/>
    </location>
</feature>
<dbReference type="RefSeq" id="XP_019761938.1">
    <property type="nucleotide sequence ID" value="XM_019906379.2"/>
</dbReference>
<dbReference type="AlphaFoldDB" id="A0AAR5PLM3"/>
<evidence type="ECO:0000313" key="4">
    <source>
        <dbReference type="EnsemblMetazoa" id="XP_019761938.1"/>
    </source>
</evidence>
<feature type="coiled-coil region" evidence="1">
    <location>
        <begin position="157"/>
        <end position="184"/>
    </location>
</feature>
<accession>A0AAR5PLM3</accession>
<evidence type="ECO:0000256" key="2">
    <source>
        <dbReference type="SAM" id="MobiDB-lite"/>
    </source>
</evidence>
<keyword evidence="1" id="KW-0175">Coiled coil</keyword>
<feature type="compositionally biased region" description="Basic and acidic residues" evidence="2">
    <location>
        <begin position="818"/>
        <end position="829"/>
    </location>
</feature>
<feature type="compositionally biased region" description="Basic and acidic residues" evidence="2">
    <location>
        <begin position="852"/>
        <end position="863"/>
    </location>
</feature>
<dbReference type="GeneID" id="109538937"/>
<dbReference type="PANTHER" id="PTHR47080">
    <property type="entry name" value="CHROMOSOME 16 OPEN READING FRAME 96"/>
    <property type="match status" value="1"/>
</dbReference>
<feature type="compositionally biased region" description="Low complexity" evidence="2">
    <location>
        <begin position="840"/>
        <end position="851"/>
    </location>
</feature>
<feature type="coiled-coil region" evidence="1">
    <location>
        <begin position="484"/>
        <end position="596"/>
    </location>
</feature>
<feature type="region of interest" description="Disordered" evidence="2">
    <location>
        <begin position="240"/>
        <end position="261"/>
    </location>
</feature>
<protein>
    <recommendedName>
        <fullName evidence="3">DUF4795 domain-containing protein</fullName>
    </recommendedName>
</protein>
<proteinExistence type="predicted"/>
<organism evidence="4 5">
    <name type="scientific">Dendroctonus ponderosae</name>
    <name type="common">Mountain pine beetle</name>
    <dbReference type="NCBI Taxonomy" id="77166"/>
    <lineage>
        <taxon>Eukaryota</taxon>
        <taxon>Metazoa</taxon>
        <taxon>Ecdysozoa</taxon>
        <taxon>Arthropoda</taxon>
        <taxon>Hexapoda</taxon>
        <taxon>Insecta</taxon>
        <taxon>Pterygota</taxon>
        <taxon>Neoptera</taxon>
        <taxon>Endopterygota</taxon>
        <taxon>Coleoptera</taxon>
        <taxon>Polyphaga</taxon>
        <taxon>Cucujiformia</taxon>
        <taxon>Curculionidae</taxon>
        <taxon>Scolytinae</taxon>
        <taxon>Dendroctonus</taxon>
    </lineage>
</organism>
<sequence>MTEKSTTVISLPQMVDLALNSPEVGIVNFTVLHSLLHVIVNQLDLGDCNVEFRGSDSERLQNYISTAKPGPIITLTEYTVGPDGKGRKKKAKKGSKRSSVVEEKGKKDEHQKEKEIAIIKKEDDGSMASASSGSLQTIVVVEPASKEKIGDSPKFTIALTKEQLGKLQKDLKDLQKQVKELTDLPGNIGLIDAIRTSKDGGTSPILDMFQILTLVKRLDATEVAMNKMASMIEDLAKGQSSLAEPGNKQERKLSFKDQSQDLVTKSQELRRSLDGTVGGSNQIQELINELKELEQRITQLENQSAAAGPLRRESNLEGSNSQSAAKSTKGKKKAGQDADKDSDDSEERNEGGDTEFDSTDLSTLSPQNAIALLQAEIIRMKEANNMANQIGVEALKQVESLKESLISDEKEKNLPPDVKFGQMDIKINDLKEQVSTLDTVYHQQFSNVNDRLEQLDKEISALWERINSGLPGGDASAGANGQNIQEVYNKLLQLQDDMNALSETANKLAADREGRQDSLDVMIEQIELLKTVKADREDLEDALADKADACQINRKVSHEQFDAAYDEITKSLENTLEKLRQQEELWVQSLNDLQKEIGNKLDKMELTPLKDFINSKLKGIQDKVKKISALKQEHEAAGTKSKLLRNVNCISCDADVVMKKQTDITMFPKPYASPATKSPGPYLAYELDLLRKQQKSLANGKNLNMLESALQTGKLKTLDKDHLCNRYCGGSHTITTPEQRVMRVGHFMEQWGPEISPVNEVLIKGTDGHLYKGRDDAALRAAAVEKAPTPRMETPALTISGYNLGNNNTNTASNISQKEVKQDKSEMKQELAQSGSRTVNQNNNTQNNANNKPEEKTSHDSANAKRPKTSAPELGRSSEMRRSSVKSADIKPN</sequence>
<dbReference type="EnsemblMetazoa" id="XM_019906379.1">
    <property type="protein sequence ID" value="XP_019761938.1"/>
    <property type="gene ID" value="LOC109538937"/>
</dbReference>
<name>A0AAR5PLM3_DENPD</name>